<dbReference type="GO" id="GO:0005524">
    <property type="term" value="F:ATP binding"/>
    <property type="evidence" value="ECO:0007669"/>
    <property type="project" value="InterPro"/>
</dbReference>
<evidence type="ECO:0000313" key="2">
    <source>
        <dbReference type="EMBL" id="KAF7345713.1"/>
    </source>
</evidence>
<proteinExistence type="predicted"/>
<dbReference type="PROSITE" id="PS50011">
    <property type="entry name" value="PROTEIN_KINASE_DOM"/>
    <property type="match status" value="1"/>
</dbReference>
<dbReference type="Proteomes" id="UP000620124">
    <property type="component" value="Unassembled WGS sequence"/>
</dbReference>
<sequence length="395" mass="44818">MPAHDYRRLRLYNENAWQRLTGNASKRRSAPLVAARLAHQNSNHLHTVFQLHFCTSVLHLDDRAVKALLAKLCATVSRNGRGWVSDVVALGKDPWACEDAIPALGFDVLDATRISDGAQVVLKVVRTESTEATLATRLANEPGADKYTIPVLELLPFDDDPGRLFLVMPRMRQCSHPLFATVREFTEFVLQVLEALVFLHSKNIAHRDICTANIVMDASRIIPGGFHFLSPLTSDGVTHLREYSGDDSEPHTIKSRTEAGLPTKYYFIDFGLAVRFLGFQKRRLVTGDVGRLRKRVPEISATVPYDPFKVDVRLVGEMLRSSFLLNYTGLDFVVPFVRKLRRDDPDRRPDAAQALAMFQRVVCKMNERELERPLEECFWDKQRRAVLFLKGLGRH</sequence>
<keyword evidence="2" id="KW-0808">Transferase</keyword>
<comment type="caution">
    <text evidence="2">The sequence shown here is derived from an EMBL/GenBank/DDBJ whole genome shotgun (WGS) entry which is preliminary data.</text>
</comment>
<dbReference type="InterPro" id="IPR011009">
    <property type="entry name" value="Kinase-like_dom_sf"/>
</dbReference>
<dbReference type="GO" id="GO:0004672">
    <property type="term" value="F:protein kinase activity"/>
    <property type="evidence" value="ECO:0007669"/>
    <property type="project" value="InterPro"/>
</dbReference>
<dbReference type="Gene3D" id="1.10.510.10">
    <property type="entry name" value="Transferase(Phosphotransferase) domain 1"/>
    <property type="match status" value="1"/>
</dbReference>
<keyword evidence="2" id="KW-0418">Kinase</keyword>
<protein>
    <submittedName>
        <fullName evidence="2">Kinase-like protein</fullName>
    </submittedName>
</protein>
<organism evidence="2 3">
    <name type="scientific">Mycena venus</name>
    <dbReference type="NCBI Taxonomy" id="2733690"/>
    <lineage>
        <taxon>Eukaryota</taxon>
        <taxon>Fungi</taxon>
        <taxon>Dikarya</taxon>
        <taxon>Basidiomycota</taxon>
        <taxon>Agaricomycotina</taxon>
        <taxon>Agaricomycetes</taxon>
        <taxon>Agaricomycetidae</taxon>
        <taxon>Agaricales</taxon>
        <taxon>Marasmiineae</taxon>
        <taxon>Mycenaceae</taxon>
        <taxon>Mycena</taxon>
    </lineage>
</organism>
<gene>
    <name evidence="2" type="ORF">MVEN_01591300</name>
</gene>
<dbReference type="AlphaFoldDB" id="A0A8H6XQN0"/>
<dbReference type="InterPro" id="IPR000719">
    <property type="entry name" value="Prot_kinase_dom"/>
</dbReference>
<dbReference type="OrthoDB" id="5987198at2759"/>
<evidence type="ECO:0000313" key="3">
    <source>
        <dbReference type="Proteomes" id="UP000620124"/>
    </source>
</evidence>
<name>A0A8H6XQN0_9AGAR</name>
<dbReference type="SMART" id="SM00220">
    <property type="entry name" value="S_TKc"/>
    <property type="match status" value="1"/>
</dbReference>
<dbReference type="Pfam" id="PF00069">
    <property type="entry name" value="Pkinase"/>
    <property type="match status" value="1"/>
</dbReference>
<feature type="domain" description="Protein kinase" evidence="1">
    <location>
        <begin position="73"/>
        <end position="395"/>
    </location>
</feature>
<dbReference type="SUPFAM" id="SSF56112">
    <property type="entry name" value="Protein kinase-like (PK-like)"/>
    <property type="match status" value="1"/>
</dbReference>
<accession>A0A8H6XQN0</accession>
<dbReference type="EMBL" id="JACAZI010000013">
    <property type="protein sequence ID" value="KAF7345713.1"/>
    <property type="molecule type" value="Genomic_DNA"/>
</dbReference>
<evidence type="ECO:0000259" key="1">
    <source>
        <dbReference type="PROSITE" id="PS50011"/>
    </source>
</evidence>
<reference evidence="2" key="1">
    <citation type="submission" date="2020-05" db="EMBL/GenBank/DDBJ databases">
        <title>Mycena genomes resolve the evolution of fungal bioluminescence.</title>
        <authorList>
            <person name="Tsai I.J."/>
        </authorList>
    </citation>
    <scope>NUCLEOTIDE SEQUENCE</scope>
    <source>
        <strain evidence="2">CCC161011</strain>
    </source>
</reference>
<keyword evidence="3" id="KW-1185">Reference proteome</keyword>